<evidence type="ECO:0000313" key="3">
    <source>
        <dbReference type="Proteomes" id="UP001153365"/>
    </source>
</evidence>
<evidence type="ECO:0000313" key="2">
    <source>
        <dbReference type="EMBL" id="CAH7671278.1"/>
    </source>
</evidence>
<dbReference type="EMBL" id="CALTRL010001163">
    <property type="protein sequence ID" value="CAH7671278.1"/>
    <property type="molecule type" value="Genomic_DNA"/>
</dbReference>
<evidence type="ECO:0000256" key="1">
    <source>
        <dbReference type="SAM" id="MobiDB-lite"/>
    </source>
</evidence>
<reference evidence="2" key="1">
    <citation type="submission" date="2022-06" db="EMBL/GenBank/DDBJ databases">
        <authorList>
            <consortium name="SYNGENTA / RWTH Aachen University"/>
        </authorList>
    </citation>
    <scope>NUCLEOTIDE SEQUENCE</scope>
</reference>
<feature type="compositionally biased region" description="Polar residues" evidence="1">
    <location>
        <begin position="34"/>
        <end position="44"/>
    </location>
</feature>
<keyword evidence="3" id="KW-1185">Reference proteome</keyword>
<dbReference type="AlphaFoldDB" id="A0AAV0AQJ4"/>
<sequence length="91" mass="10295">MFGIWSPDLNIESRIFQKLRTSSVKESSWAIKPSPTSTNSQSQCDGRFGKGRGRNGGAESAPEVLFWRFGWILLDFEDEGVIIRRNRSSTL</sequence>
<name>A0AAV0AQJ4_PHAPC</name>
<gene>
    <name evidence="2" type="ORF">PPACK8108_LOCUS6045</name>
</gene>
<organism evidence="2 3">
    <name type="scientific">Phakopsora pachyrhizi</name>
    <name type="common">Asian soybean rust disease fungus</name>
    <dbReference type="NCBI Taxonomy" id="170000"/>
    <lineage>
        <taxon>Eukaryota</taxon>
        <taxon>Fungi</taxon>
        <taxon>Dikarya</taxon>
        <taxon>Basidiomycota</taxon>
        <taxon>Pucciniomycotina</taxon>
        <taxon>Pucciniomycetes</taxon>
        <taxon>Pucciniales</taxon>
        <taxon>Phakopsoraceae</taxon>
        <taxon>Phakopsora</taxon>
    </lineage>
</organism>
<dbReference type="Proteomes" id="UP001153365">
    <property type="component" value="Unassembled WGS sequence"/>
</dbReference>
<accession>A0AAV0AQJ4</accession>
<proteinExistence type="predicted"/>
<feature type="region of interest" description="Disordered" evidence="1">
    <location>
        <begin position="25"/>
        <end position="59"/>
    </location>
</feature>
<protein>
    <submittedName>
        <fullName evidence="2">Uncharacterized protein</fullName>
    </submittedName>
</protein>
<comment type="caution">
    <text evidence="2">The sequence shown here is derived from an EMBL/GenBank/DDBJ whole genome shotgun (WGS) entry which is preliminary data.</text>
</comment>